<name>A0A4C1Y4U9_EUMVA</name>
<sequence>MKPESYHNKYMGKVRISSVLRLSWYPLAFYSTQVADVVAVPSRVGADRRNLLAQLPPAARYRCPKLVVGYHNVPCLAFGFITHVLNAVLWIVLAFTGNRKWHRIKIISISIEREVRNRVPFCPPESDVALGRIDSCDTFHLLARGRKDLNVVCAIERRMTTDDARLTFTCAVGSLDGPPNAFGCHRGAERFRWLSRTSSTPVGTIGYLR</sequence>
<keyword evidence="1" id="KW-0472">Membrane</keyword>
<organism evidence="2 3">
    <name type="scientific">Eumeta variegata</name>
    <name type="common">Bagworm moth</name>
    <name type="synonym">Eumeta japonica</name>
    <dbReference type="NCBI Taxonomy" id="151549"/>
    <lineage>
        <taxon>Eukaryota</taxon>
        <taxon>Metazoa</taxon>
        <taxon>Ecdysozoa</taxon>
        <taxon>Arthropoda</taxon>
        <taxon>Hexapoda</taxon>
        <taxon>Insecta</taxon>
        <taxon>Pterygota</taxon>
        <taxon>Neoptera</taxon>
        <taxon>Endopterygota</taxon>
        <taxon>Lepidoptera</taxon>
        <taxon>Glossata</taxon>
        <taxon>Ditrysia</taxon>
        <taxon>Tineoidea</taxon>
        <taxon>Psychidae</taxon>
        <taxon>Oiketicinae</taxon>
        <taxon>Eumeta</taxon>
    </lineage>
</organism>
<dbReference type="Proteomes" id="UP000299102">
    <property type="component" value="Unassembled WGS sequence"/>
</dbReference>
<dbReference type="EMBL" id="BGZK01001091">
    <property type="protein sequence ID" value="GBP70926.1"/>
    <property type="molecule type" value="Genomic_DNA"/>
</dbReference>
<accession>A0A4C1Y4U9</accession>
<keyword evidence="3" id="KW-1185">Reference proteome</keyword>
<protein>
    <submittedName>
        <fullName evidence="2">Uncharacterized protein</fullName>
    </submittedName>
</protein>
<comment type="caution">
    <text evidence="2">The sequence shown here is derived from an EMBL/GenBank/DDBJ whole genome shotgun (WGS) entry which is preliminary data.</text>
</comment>
<keyword evidence="1" id="KW-0812">Transmembrane</keyword>
<keyword evidence="1" id="KW-1133">Transmembrane helix</keyword>
<evidence type="ECO:0000313" key="3">
    <source>
        <dbReference type="Proteomes" id="UP000299102"/>
    </source>
</evidence>
<dbReference type="AlphaFoldDB" id="A0A4C1Y4U9"/>
<evidence type="ECO:0000256" key="1">
    <source>
        <dbReference type="SAM" id="Phobius"/>
    </source>
</evidence>
<gene>
    <name evidence="2" type="ORF">EVAR_97773_1</name>
</gene>
<evidence type="ECO:0000313" key="2">
    <source>
        <dbReference type="EMBL" id="GBP70926.1"/>
    </source>
</evidence>
<proteinExistence type="predicted"/>
<reference evidence="2 3" key="1">
    <citation type="journal article" date="2019" name="Commun. Biol.">
        <title>The bagworm genome reveals a unique fibroin gene that provides high tensile strength.</title>
        <authorList>
            <person name="Kono N."/>
            <person name="Nakamura H."/>
            <person name="Ohtoshi R."/>
            <person name="Tomita M."/>
            <person name="Numata K."/>
            <person name="Arakawa K."/>
        </authorList>
    </citation>
    <scope>NUCLEOTIDE SEQUENCE [LARGE SCALE GENOMIC DNA]</scope>
</reference>
<feature type="transmembrane region" description="Helical" evidence="1">
    <location>
        <begin position="76"/>
        <end position="95"/>
    </location>
</feature>